<keyword evidence="3" id="KW-0547">Nucleotide-binding</keyword>
<accession>A0ABN2MTQ8</accession>
<evidence type="ECO:0000256" key="6">
    <source>
        <dbReference type="ARBA" id="ARBA00023136"/>
    </source>
</evidence>
<keyword evidence="5" id="KW-1278">Translocase</keyword>
<evidence type="ECO:0000313" key="8">
    <source>
        <dbReference type="EMBL" id="GAA1838382.1"/>
    </source>
</evidence>
<evidence type="ECO:0000259" key="7">
    <source>
        <dbReference type="PROSITE" id="PS50893"/>
    </source>
</evidence>
<gene>
    <name evidence="8" type="ORF">GCM10009836_16660</name>
</gene>
<dbReference type="InterPro" id="IPR013611">
    <property type="entry name" value="Transp-assoc_OB_typ2"/>
</dbReference>
<dbReference type="Proteomes" id="UP001500449">
    <property type="component" value="Unassembled WGS sequence"/>
</dbReference>
<dbReference type="InterPro" id="IPR008995">
    <property type="entry name" value="Mo/tungstate-bd_C_term_dom"/>
</dbReference>
<dbReference type="InterPro" id="IPR003593">
    <property type="entry name" value="AAA+_ATPase"/>
</dbReference>
<dbReference type="SUPFAM" id="SSF52540">
    <property type="entry name" value="P-loop containing nucleoside triphosphate hydrolases"/>
    <property type="match status" value="1"/>
</dbReference>
<dbReference type="InterPro" id="IPR017871">
    <property type="entry name" value="ABC_transporter-like_CS"/>
</dbReference>
<dbReference type="PANTHER" id="PTHR43875:SF15">
    <property type="entry name" value="TREHALOSE IMPORT ATP-BINDING PROTEIN SUGC"/>
    <property type="match status" value="1"/>
</dbReference>
<dbReference type="EMBL" id="BAAAQK010000004">
    <property type="protein sequence ID" value="GAA1838382.1"/>
    <property type="molecule type" value="Genomic_DNA"/>
</dbReference>
<evidence type="ECO:0000256" key="2">
    <source>
        <dbReference type="ARBA" id="ARBA00022475"/>
    </source>
</evidence>
<name>A0ABN2MTQ8_9PSEU</name>
<keyword evidence="6" id="KW-0472">Membrane</keyword>
<comment type="caution">
    <text evidence="8">The sequence shown here is derived from an EMBL/GenBank/DDBJ whole genome shotgun (WGS) entry which is preliminary data.</text>
</comment>
<dbReference type="CDD" id="cd03259">
    <property type="entry name" value="ABC_Carb_Solutes_like"/>
    <property type="match status" value="1"/>
</dbReference>
<evidence type="ECO:0000256" key="3">
    <source>
        <dbReference type="ARBA" id="ARBA00022741"/>
    </source>
</evidence>
<reference evidence="8 9" key="1">
    <citation type="journal article" date="2019" name="Int. J. Syst. Evol. Microbiol.">
        <title>The Global Catalogue of Microorganisms (GCM) 10K type strain sequencing project: providing services to taxonomists for standard genome sequencing and annotation.</title>
        <authorList>
            <consortium name="The Broad Institute Genomics Platform"/>
            <consortium name="The Broad Institute Genome Sequencing Center for Infectious Disease"/>
            <person name="Wu L."/>
            <person name="Ma J."/>
        </authorList>
    </citation>
    <scope>NUCLEOTIDE SEQUENCE [LARGE SCALE GENOMIC DNA]</scope>
    <source>
        <strain evidence="8 9">JCM 16009</strain>
    </source>
</reference>
<keyword evidence="4 8" id="KW-0067">ATP-binding</keyword>
<evidence type="ECO:0000256" key="1">
    <source>
        <dbReference type="ARBA" id="ARBA00022448"/>
    </source>
</evidence>
<dbReference type="Pfam" id="PF08402">
    <property type="entry name" value="TOBE_2"/>
    <property type="match status" value="1"/>
</dbReference>
<dbReference type="InterPro" id="IPR015853">
    <property type="entry name" value="ABC_transpr_FbpC"/>
</dbReference>
<sequence length="376" mass="40626">MSEVRIDALTKTFDAGGVRAVDGLSLTVGEGELVVLLGPSGCGKTTLLRCVAGLERPDSGTIEIAGETMVGGRRDVPTHRRGIGMVFQNYALWPHMTIEQNVAYPLRAKGVGRAERSTRARRALALVECEPLAGRLPSAISGGQQQRVALARALVAEPRLLLFDEPLSNLDYRLRAQLRQQIRELHLELGFTGVYVTHDQTEAMQLGTKVAVLRDGRVEQLADPQTLFSRPASAYVARFLGIANELTLERGTDGRWRVGGAPTSLVLPHTELSDAGYDLRLRSSDIELAAPGTGPQDADRTSVPGTVTDAVYGGDLTEWIVRVGDARLSATARTRTWPFGRDDRVDVVLRRSALLVYERTEAGALVPLDSVVGSAA</sequence>
<feature type="domain" description="ABC transporter" evidence="7">
    <location>
        <begin position="4"/>
        <end position="240"/>
    </location>
</feature>
<dbReference type="GO" id="GO:0005524">
    <property type="term" value="F:ATP binding"/>
    <property type="evidence" value="ECO:0007669"/>
    <property type="project" value="UniProtKB-KW"/>
</dbReference>
<dbReference type="Pfam" id="PF00005">
    <property type="entry name" value="ABC_tran"/>
    <property type="match status" value="1"/>
</dbReference>
<evidence type="ECO:0000256" key="4">
    <source>
        <dbReference type="ARBA" id="ARBA00022840"/>
    </source>
</evidence>
<dbReference type="PROSITE" id="PS50893">
    <property type="entry name" value="ABC_TRANSPORTER_2"/>
    <property type="match status" value="1"/>
</dbReference>
<dbReference type="PROSITE" id="PS00211">
    <property type="entry name" value="ABC_TRANSPORTER_1"/>
    <property type="match status" value="1"/>
</dbReference>
<dbReference type="InterPro" id="IPR027417">
    <property type="entry name" value="P-loop_NTPase"/>
</dbReference>
<keyword evidence="2" id="KW-1003">Cell membrane</keyword>
<protein>
    <submittedName>
        <fullName evidence="8">ABC transporter ATP-binding protein</fullName>
    </submittedName>
</protein>
<dbReference type="RefSeq" id="WP_344414146.1">
    <property type="nucleotide sequence ID" value="NZ_BAAAQK010000004.1"/>
</dbReference>
<dbReference type="InterPro" id="IPR047641">
    <property type="entry name" value="ABC_transpr_MalK/UgpC-like"/>
</dbReference>
<proteinExistence type="predicted"/>
<dbReference type="SMART" id="SM00382">
    <property type="entry name" value="AAA"/>
    <property type="match status" value="1"/>
</dbReference>
<evidence type="ECO:0000313" key="9">
    <source>
        <dbReference type="Proteomes" id="UP001500449"/>
    </source>
</evidence>
<keyword evidence="1" id="KW-0813">Transport</keyword>
<dbReference type="SUPFAM" id="SSF50331">
    <property type="entry name" value="MOP-like"/>
    <property type="match status" value="1"/>
</dbReference>
<evidence type="ECO:0000256" key="5">
    <source>
        <dbReference type="ARBA" id="ARBA00022967"/>
    </source>
</evidence>
<dbReference type="PANTHER" id="PTHR43875">
    <property type="entry name" value="MALTODEXTRIN IMPORT ATP-BINDING PROTEIN MSMX"/>
    <property type="match status" value="1"/>
</dbReference>
<dbReference type="Gene3D" id="3.40.50.300">
    <property type="entry name" value="P-loop containing nucleotide triphosphate hydrolases"/>
    <property type="match status" value="1"/>
</dbReference>
<dbReference type="InterPro" id="IPR003439">
    <property type="entry name" value="ABC_transporter-like_ATP-bd"/>
</dbReference>
<keyword evidence="9" id="KW-1185">Reference proteome</keyword>
<organism evidence="8 9">
    <name type="scientific">Pseudonocardia ailaonensis</name>
    <dbReference type="NCBI Taxonomy" id="367279"/>
    <lineage>
        <taxon>Bacteria</taxon>
        <taxon>Bacillati</taxon>
        <taxon>Actinomycetota</taxon>
        <taxon>Actinomycetes</taxon>
        <taxon>Pseudonocardiales</taxon>
        <taxon>Pseudonocardiaceae</taxon>
        <taxon>Pseudonocardia</taxon>
    </lineage>
</organism>